<dbReference type="EMBL" id="JQGA01000533">
    <property type="protein sequence ID" value="KGO75059.1"/>
    <property type="molecule type" value="Genomic_DNA"/>
</dbReference>
<evidence type="ECO:0000313" key="1">
    <source>
        <dbReference type="EMBL" id="KGO75059.1"/>
    </source>
</evidence>
<keyword evidence="2" id="KW-1185">Reference proteome</keyword>
<accession>A0A0A2L4W6</accession>
<dbReference type="Pfam" id="PF21858">
    <property type="entry name" value="DUF6914"/>
    <property type="match status" value="1"/>
</dbReference>
<dbReference type="Proteomes" id="UP000030104">
    <property type="component" value="Unassembled WGS sequence"/>
</dbReference>
<dbReference type="OMA" id="GWNCVSW"/>
<dbReference type="OrthoDB" id="2679825at2759"/>
<gene>
    <name evidence="1" type="ORF">PITC_047420</name>
</gene>
<dbReference type="HOGENOM" id="CLU_095770_2_0_1"/>
<sequence length="179" mass="20423">MPSNKDRLYVALYARGGNPTMLGKEDTYHWALIVGPKVEAEDGMGVRYHAKERLELAGGSKWFFEERECPLAPTSMLLVRIMVGKVADGNRLVEILRNTPIRQGQPGWNCVIWVKEALEMLKVDPKALGTSVVEWEKVRSGAMDYCQRKKDQHRFDGQGNFDMKKVPAYDLIERKEIIV</sequence>
<proteinExistence type="predicted"/>
<organism evidence="1 2">
    <name type="scientific">Penicillium italicum</name>
    <name type="common">Blue mold</name>
    <dbReference type="NCBI Taxonomy" id="40296"/>
    <lineage>
        <taxon>Eukaryota</taxon>
        <taxon>Fungi</taxon>
        <taxon>Dikarya</taxon>
        <taxon>Ascomycota</taxon>
        <taxon>Pezizomycotina</taxon>
        <taxon>Eurotiomycetes</taxon>
        <taxon>Eurotiomycetidae</taxon>
        <taxon>Eurotiales</taxon>
        <taxon>Aspergillaceae</taxon>
        <taxon>Penicillium</taxon>
    </lineage>
</organism>
<dbReference type="InterPro" id="IPR054208">
    <property type="entry name" value="DUF6914"/>
</dbReference>
<reference evidence="1 2" key="1">
    <citation type="journal article" date="2015" name="Mol. Plant Microbe Interact.">
        <title>Genome, transcriptome, and functional analyses of Penicillium expansum provide new insights into secondary metabolism and pathogenicity.</title>
        <authorList>
            <person name="Ballester A.R."/>
            <person name="Marcet-Houben M."/>
            <person name="Levin E."/>
            <person name="Sela N."/>
            <person name="Selma-Lazaro C."/>
            <person name="Carmona L."/>
            <person name="Wisniewski M."/>
            <person name="Droby S."/>
            <person name="Gonzalez-Candelas L."/>
            <person name="Gabaldon T."/>
        </authorList>
    </citation>
    <scope>NUCLEOTIDE SEQUENCE [LARGE SCALE GENOMIC DNA]</scope>
    <source>
        <strain evidence="1 2">PHI-1</strain>
    </source>
</reference>
<protein>
    <submittedName>
        <fullName evidence="1">Uncharacterized protein</fullName>
    </submittedName>
</protein>
<comment type="caution">
    <text evidence="1">The sequence shown here is derived from an EMBL/GenBank/DDBJ whole genome shotgun (WGS) entry which is preliminary data.</text>
</comment>
<evidence type="ECO:0000313" key="2">
    <source>
        <dbReference type="Proteomes" id="UP000030104"/>
    </source>
</evidence>
<dbReference type="AlphaFoldDB" id="A0A0A2L4W6"/>
<dbReference type="PhylomeDB" id="A0A0A2L4W6"/>
<name>A0A0A2L4W6_PENIT</name>